<dbReference type="EMBL" id="CP144089">
    <property type="protein sequence ID" value="WWD02595.1"/>
    <property type="molecule type" value="Genomic_DNA"/>
</dbReference>
<gene>
    <name evidence="1" type="ORF">V865_000635</name>
</gene>
<name>A0AAX4KAC7_9TREE</name>
<sequence>MSTEKASSPSTQTSYTPFNDDLPDRSTIYCTAYYSSQESLVVAPSWGYSNALYSDVAAHAEFESFLQKVWDDTNKMYGKDPDRRMLANLSQDSINADLKTRLAILQMYDERSQKIQEGLWASVQALDPSEYKEVSSLFEHMAKHSGVDEKNNVIENAKTFKGYLCPIQQEVPVGSTSFLGKSTTSMKTLITDYAICQNIRFTPTDDNLQCVQSFAEHVRLRFPLGQSSPSIAQLRDLAEGFENMPKEDTQIQVTFLSEANTGATGMLLLDVDHTDIDFPSLAPSGQEFEVNADHSSA</sequence>
<dbReference type="RefSeq" id="XP_066080562.1">
    <property type="nucleotide sequence ID" value="XM_066224465.1"/>
</dbReference>
<protein>
    <submittedName>
        <fullName evidence="1">Uncharacterized protein</fullName>
    </submittedName>
</protein>
<organism evidence="1 2">
    <name type="scientific">Kwoniella europaea PYCC6329</name>
    <dbReference type="NCBI Taxonomy" id="1423913"/>
    <lineage>
        <taxon>Eukaryota</taxon>
        <taxon>Fungi</taxon>
        <taxon>Dikarya</taxon>
        <taxon>Basidiomycota</taxon>
        <taxon>Agaricomycotina</taxon>
        <taxon>Tremellomycetes</taxon>
        <taxon>Tremellales</taxon>
        <taxon>Cryptococcaceae</taxon>
        <taxon>Kwoniella</taxon>
    </lineage>
</organism>
<dbReference type="KEGG" id="ker:91099439"/>
<dbReference type="GeneID" id="91099439"/>
<keyword evidence="2" id="KW-1185">Reference proteome</keyword>
<dbReference type="AlphaFoldDB" id="A0AAX4KAC7"/>
<dbReference type="Proteomes" id="UP001358614">
    <property type="component" value="Chromosome 1"/>
</dbReference>
<evidence type="ECO:0000313" key="2">
    <source>
        <dbReference type="Proteomes" id="UP001358614"/>
    </source>
</evidence>
<proteinExistence type="predicted"/>
<accession>A0AAX4KAC7</accession>
<reference evidence="1 2" key="1">
    <citation type="submission" date="2024-01" db="EMBL/GenBank/DDBJ databases">
        <title>Comparative genomics of Cryptococcus and Kwoniella reveals pathogenesis evolution and contrasting modes of karyotype evolution via chromosome fusion or intercentromeric recombination.</title>
        <authorList>
            <person name="Coelho M.A."/>
            <person name="David-Palma M."/>
            <person name="Shea T."/>
            <person name="Bowers K."/>
            <person name="McGinley-Smith S."/>
            <person name="Mohammad A.W."/>
            <person name="Gnirke A."/>
            <person name="Yurkov A.M."/>
            <person name="Nowrousian M."/>
            <person name="Sun S."/>
            <person name="Cuomo C.A."/>
            <person name="Heitman J."/>
        </authorList>
    </citation>
    <scope>NUCLEOTIDE SEQUENCE [LARGE SCALE GENOMIC DNA]</scope>
    <source>
        <strain evidence="1 2">PYCC6329</strain>
    </source>
</reference>
<evidence type="ECO:0000313" key="1">
    <source>
        <dbReference type="EMBL" id="WWD02595.1"/>
    </source>
</evidence>